<comment type="caution">
    <text evidence="1">The sequence shown here is derived from an EMBL/GenBank/DDBJ whole genome shotgun (WGS) entry which is preliminary data.</text>
</comment>
<dbReference type="OrthoDB" id="9794948at2"/>
<dbReference type="InterPro" id="IPR012349">
    <property type="entry name" value="Split_barrel_FMN-bd"/>
</dbReference>
<proteinExistence type="predicted"/>
<keyword evidence="2" id="KW-1185">Reference proteome</keyword>
<reference evidence="1 2" key="1">
    <citation type="submission" date="2019-12" db="EMBL/GenBank/DDBJ databases">
        <title>Genomic-based taxomic classification of the family Erythrobacteraceae.</title>
        <authorList>
            <person name="Xu L."/>
        </authorList>
    </citation>
    <scope>NUCLEOTIDE SEQUENCE [LARGE SCALE GENOMIC DNA]</scope>
    <source>
        <strain evidence="1 2">KCTC 42006</strain>
    </source>
</reference>
<dbReference type="RefSeq" id="WP_160613307.1">
    <property type="nucleotide sequence ID" value="NZ_JAUFQM010000001.1"/>
</dbReference>
<dbReference type="AlphaFoldDB" id="A0A844Z5X8"/>
<gene>
    <name evidence="1" type="ORF">GRI35_05940</name>
</gene>
<sequence>MYPNPALRSGDRDLHETLTDQVGFETEIRAWHDTVKLSQGHSAEHRKQIAKGLEANGSITIAQLARTLGSGIETL</sequence>
<evidence type="ECO:0000313" key="2">
    <source>
        <dbReference type="Proteomes" id="UP000460290"/>
    </source>
</evidence>
<dbReference type="Proteomes" id="UP000460290">
    <property type="component" value="Unassembled WGS sequence"/>
</dbReference>
<accession>A0A844Z5X8</accession>
<name>A0A844Z5X8_9SPHN</name>
<protein>
    <submittedName>
        <fullName evidence="1">Uncharacterized protein</fullName>
    </submittedName>
</protein>
<evidence type="ECO:0000313" key="1">
    <source>
        <dbReference type="EMBL" id="MXO82904.1"/>
    </source>
</evidence>
<organism evidence="1 2">
    <name type="scientific">Pontixanthobacter aestiaquae</name>
    <dbReference type="NCBI Taxonomy" id="1509367"/>
    <lineage>
        <taxon>Bacteria</taxon>
        <taxon>Pseudomonadati</taxon>
        <taxon>Pseudomonadota</taxon>
        <taxon>Alphaproteobacteria</taxon>
        <taxon>Sphingomonadales</taxon>
        <taxon>Erythrobacteraceae</taxon>
        <taxon>Pontixanthobacter</taxon>
    </lineage>
</organism>
<dbReference type="Gene3D" id="2.30.110.10">
    <property type="entry name" value="Electron Transport, Fmn-binding Protein, Chain A"/>
    <property type="match status" value="1"/>
</dbReference>
<dbReference type="EMBL" id="WTYZ01000001">
    <property type="protein sequence ID" value="MXO82904.1"/>
    <property type="molecule type" value="Genomic_DNA"/>
</dbReference>